<feature type="transmembrane region" description="Helical" evidence="1">
    <location>
        <begin position="7"/>
        <end position="27"/>
    </location>
</feature>
<dbReference type="EMBL" id="SNRY01004615">
    <property type="protein sequence ID" value="KAA6317166.1"/>
    <property type="molecule type" value="Genomic_DNA"/>
</dbReference>
<sequence>MDTYKQHTFCITTQILFFQVFFFFIIISDVCGCSTDNPHNIDDTQKKNDQSYDLKKFPDGCNPKEIGIRLTNRYLQTPHSGNHIAYPNVCTWLGAFWFTQAIKDDDLYNKLIDKFEPLFTTQKHLQPTAHHVDYNVFGSVPLEIYKRKKESR</sequence>
<keyword evidence="1" id="KW-1133">Transmembrane helix</keyword>
<comment type="caution">
    <text evidence="2">The sequence shown here is derived from an EMBL/GenBank/DDBJ whole genome shotgun (WGS) entry which is preliminary data.</text>
</comment>
<evidence type="ECO:0000313" key="2">
    <source>
        <dbReference type="EMBL" id="KAA6317166.1"/>
    </source>
</evidence>
<accession>A0A5J4Q5F3</accession>
<keyword evidence="1" id="KW-0812">Transmembrane</keyword>
<protein>
    <submittedName>
        <fullName evidence="2">Uncharacterized protein</fullName>
    </submittedName>
</protein>
<proteinExistence type="predicted"/>
<dbReference type="AlphaFoldDB" id="A0A5J4Q5F3"/>
<name>A0A5J4Q5F3_9ZZZZ</name>
<evidence type="ECO:0000256" key="1">
    <source>
        <dbReference type="SAM" id="Phobius"/>
    </source>
</evidence>
<organism evidence="2">
    <name type="scientific">termite gut metagenome</name>
    <dbReference type="NCBI Taxonomy" id="433724"/>
    <lineage>
        <taxon>unclassified sequences</taxon>
        <taxon>metagenomes</taxon>
        <taxon>organismal metagenomes</taxon>
    </lineage>
</organism>
<keyword evidence="1" id="KW-0472">Membrane</keyword>
<gene>
    <name evidence="2" type="ORF">EZS27_032637</name>
</gene>
<reference evidence="2" key="1">
    <citation type="submission" date="2019-03" db="EMBL/GenBank/DDBJ databases">
        <title>Single cell metagenomics reveals metabolic interactions within the superorganism composed of flagellate Streblomastix strix and complex community of Bacteroidetes bacteria on its surface.</title>
        <authorList>
            <person name="Treitli S.C."/>
            <person name="Kolisko M."/>
            <person name="Husnik F."/>
            <person name="Keeling P."/>
            <person name="Hampl V."/>
        </authorList>
    </citation>
    <scope>NUCLEOTIDE SEQUENCE</scope>
    <source>
        <strain evidence="2">STM</strain>
    </source>
</reference>